<dbReference type="SUPFAM" id="SSF50331">
    <property type="entry name" value="MOP-like"/>
    <property type="match status" value="1"/>
</dbReference>
<keyword evidence="2" id="KW-0547">Nucleotide-binding</keyword>
<evidence type="ECO:0000256" key="3">
    <source>
        <dbReference type="ARBA" id="ARBA00022840"/>
    </source>
</evidence>
<dbReference type="GO" id="GO:0015847">
    <property type="term" value="P:putrescine transport"/>
    <property type="evidence" value="ECO:0007669"/>
    <property type="project" value="UniProtKB-ARBA"/>
</dbReference>
<dbReference type="Pfam" id="PF00005">
    <property type="entry name" value="ABC_tran"/>
    <property type="match status" value="1"/>
</dbReference>
<dbReference type="InterPro" id="IPR008995">
    <property type="entry name" value="Mo/tungstate-bd_C_term_dom"/>
</dbReference>
<dbReference type="GO" id="GO:0022857">
    <property type="term" value="F:transmembrane transporter activity"/>
    <property type="evidence" value="ECO:0007669"/>
    <property type="project" value="InterPro"/>
</dbReference>
<evidence type="ECO:0000256" key="1">
    <source>
        <dbReference type="ARBA" id="ARBA00022448"/>
    </source>
</evidence>
<organism evidence="5 6">
    <name type="scientific">Woeseia oceani</name>
    <dbReference type="NCBI Taxonomy" id="1548547"/>
    <lineage>
        <taxon>Bacteria</taxon>
        <taxon>Pseudomonadati</taxon>
        <taxon>Pseudomonadota</taxon>
        <taxon>Gammaproteobacteria</taxon>
        <taxon>Woeseiales</taxon>
        <taxon>Woeseiaceae</taxon>
        <taxon>Woeseia</taxon>
    </lineage>
</organism>
<accession>A0A193LEX3</accession>
<dbReference type="Proteomes" id="UP000092695">
    <property type="component" value="Chromosome"/>
</dbReference>
<protein>
    <recommendedName>
        <fullName evidence="4">ABC transporter domain-containing protein</fullName>
    </recommendedName>
</protein>
<sequence>MTQKSPLVELRNVHKRFGDFVALDDISLNIEQGEFFSVLGPSGCGKSTMLRMIAGLESVDAGVLMVDGIDMEGVPAYRRPCNMVFQNYAIFPHLSLIDNVRYGLRNLDLSRADREQRVADMLQAVQLSGLEARRPDQLSGGQRQRVALARALVRHPKVLLLDEPLGALDKNLREQMQFELRELQRNVGITFILVTHDQEEALSMSDRIAIMQQGQVLQIASPLQVYERPNCTQVARFIGDMNFLSATTEAIHEGGRVVVRVGGFGSIDFQECLAGEAPGLAHTVAIRPEKIYLANGPSETGLCTAGIVRSAAYWGDQSHLQVSVDGCNTPVTVALRSQSGLDGGLPARGDRVWLSLQPSALLRFTQ</sequence>
<dbReference type="PROSITE" id="PS50893">
    <property type="entry name" value="ABC_TRANSPORTER_2"/>
    <property type="match status" value="1"/>
</dbReference>
<evidence type="ECO:0000313" key="6">
    <source>
        <dbReference type="Proteomes" id="UP000092695"/>
    </source>
</evidence>
<keyword evidence="3" id="KW-0067">ATP-binding</keyword>
<dbReference type="InterPro" id="IPR003439">
    <property type="entry name" value="ABC_transporter-like_ATP-bd"/>
</dbReference>
<dbReference type="PROSITE" id="PS00211">
    <property type="entry name" value="ABC_TRANSPORTER_1"/>
    <property type="match status" value="1"/>
</dbReference>
<gene>
    <name evidence="5" type="ORF">BA177_07175</name>
</gene>
<proteinExistence type="predicted"/>
<dbReference type="EMBL" id="CP016268">
    <property type="protein sequence ID" value="ANO51018.1"/>
    <property type="molecule type" value="Genomic_DNA"/>
</dbReference>
<feature type="domain" description="ABC transporter" evidence="4">
    <location>
        <begin position="8"/>
        <end position="238"/>
    </location>
</feature>
<dbReference type="InterPro" id="IPR013611">
    <property type="entry name" value="Transp-assoc_OB_typ2"/>
</dbReference>
<dbReference type="RefSeq" id="WP_068614797.1">
    <property type="nucleotide sequence ID" value="NZ_CP016268.1"/>
</dbReference>
<dbReference type="Gene3D" id="3.40.50.300">
    <property type="entry name" value="P-loop containing nucleotide triphosphate hydrolases"/>
    <property type="match status" value="1"/>
</dbReference>
<evidence type="ECO:0000259" key="4">
    <source>
        <dbReference type="PROSITE" id="PS50893"/>
    </source>
</evidence>
<dbReference type="InterPro" id="IPR017871">
    <property type="entry name" value="ABC_transporter-like_CS"/>
</dbReference>
<dbReference type="InterPro" id="IPR050093">
    <property type="entry name" value="ABC_SmlMolc_Importer"/>
</dbReference>
<dbReference type="GO" id="GO:0043190">
    <property type="term" value="C:ATP-binding cassette (ABC) transporter complex"/>
    <property type="evidence" value="ECO:0007669"/>
    <property type="project" value="InterPro"/>
</dbReference>
<dbReference type="STRING" id="1548547.BA177_07175"/>
<dbReference type="Pfam" id="PF08402">
    <property type="entry name" value="TOBE_2"/>
    <property type="match status" value="1"/>
</dbReference>
<keyword evidence="1" id="KW-0813">Transport</keyword>
<dbReference type="Gene3D" id="2.40.50.100">
    <property type="match status" value="1"/>
</dbReference>
<evidence type="ECO:0000256" key="2">
    <source>
        <dbReference type="ARBA" id="ARBA00022741"/>
    </source>
</evidence>
<evidence type="ECO:0000313" key="5">
    <source>
        <dbReference type="EMBL" id="ANO51018.1"/>
    </source>
</evidence>
<dbReference type="AlphaFoldDB" id="A0A193LEX3"/>
<dbReference type="GO" id="GO:0005524">
    <property type="term" value="F:ATP binding"/>
    <property type="evidence" value="ECO:0007669"/>
    <property type="project" value="UniProtKB-KW"/>
</dbReference>
<keyword evidence="6" id="KW-1185">Reference proteome</keyword>
<dbReference type="SMART" id="SM00382">
    <property type="entry name" value="AAA"/>
    <property type="match status" value="1"/>
</dbReference>
<dbReference type="PANTHER" id="PTHR42781:SF4">
    <property type="entry name" value="SPERMIDINE_PUTRESCINE IMPORT ATP-BINDING PROTEIN POTA"/>
    <property type="match status" value="1"/>
</dbReference>
<dbReference type="PANTHER" id="PTHR42781">
    <property type="entry name" value="SPERMIDINE/PUTRESCINE IMPORT ATP-BINDING PROTEIN POTA"/>
    <property type="match status" value="1"/>
</dbReference>
<dbReference type="InterPro" id="IPR027417">
    <property type="entry name" value="P-loop_NTPase"/>
</dbReference>
<dbReference type="FunFam" id="3.40.50.300:FF:000133">
    <property type="entry name" value="Spermidine/putrescine import ATP-binding protein PotA"/>
    <property type="match status" value="1"/>
</dbReference>
<dbReference type="OrthoDB" id="9802264at2"/>
<dbReference type="SUPFAM" id="SSF52540">
    <property type="entry name" value="P-loop containing nucleoside triphosphate hydrolases"/>
    <property type="match status" value="1"/>
</dbReference>
<dbReference type="KEGG" id="woc:BA177_07175"/>
<dbReference type="InterPro" id="IPR003593">
    <property type="entry name" value="AAA+_ATPase"/>
</dbReference>
<name>A0A193LEX3_9GAMM</name>
<dbReference type="GO" id="GO:0016887">
    <property type="term" value="F:ATP hydrolysis activity"/>
    <property type="evidence" value="ECO:0007669"/>
    <property type="project" value="InterPro"/>
</dbReference>
<reference evidence="5 6" key="1">
    <citation type="submission" date="2016-06" db="EMBL/GenBank/DDBJ databases">
        <title>Complete genome sequence of a deep-branching marine Gamma Proteobacterium Woeseia oceani type strain XK5.</title>
        <authorList>
            <person name="Mu D."/>
            <person name="Du Z."/>
        </authorList>
    </citation>
    <scope>NUCLEOTIDE SEQUENCE [LARGE SCALE GENOMIC DNA]</scope>
    <source>
        <strain evidence="5 6">XK5</strain>
    </source>
</reference>